<dbReference type="InterPro" id="IPR042094">
    <property type="entry name" value="T2SS_GspF_sf"/>
</dbReference>
<dbReference type="NCBIfam" id="NF041012">
    <property type="entry name" value="T4P_ComGB"/>
    <property type="match status" value="1"/>
</dbReference>
<feature type="transmembrane region" description="Helical" evidence="7">
    <location>
        <begin position="318"/>
        <end position="342"/>
    </location>
</feature>
<dbReference type="PANTHER" id="PTHR30012:SF0">
    <property type="entry name" value="TYPE II SECRETION SYSTEM PROTEIN F-RELATED"/>
    <property type="match status" value="1"/>
</dbReference>
<keyword evidence="4 7" id="KW-0812">Transmembrane</keyword>
<organism evidence="9 10">
    <name type="scientific">Cytobacillus firmus</name>
    <name type="common">Bacillus firmus</name>
    <dbReference type="NCBI Taxonomy" id="1399"/>
    <lineage>
        <taxon>Bacteria</taxon>
        <taxon>Bacillati</taxon>
        <taxon>Bacillota</taxon>
        <taxon>Bacilli</taxon>
        <taxon>Bacillales</taxon>
        <taxon>Bacillaceae</taxon>
        <taxon>Cytobacillus</taxon>
    </lineage>
</organism>
<sequence length="345" mass="40408">MAMEKHKWTIQEQGLFLKNTGELLSRGYPLSEALESLVHQLPLKRKHEIRQCLSQLREGFPFYQILANMNFNKNLIGYVFFAEQHGGLASAFLEGSEMVLRKGKDIEKLKKLMAYPIFLMLITAFLFIFVDKVLLPRFSSLFVSMQLQPNFFTKAVYLFGDFLPLFFLILFFGLVALLIYYFVRFRNLSPFQQKKIIVRVPAAGQFLRLYYTHFFAVQLSYLLNGGLSIHEALSLFEKNDKQPFYSALGKEVKIKLREGNKLEDILMSFPFFERELSNIIRHGQKNGRLDQELTFFSRHCLHKMEENTEKLLKIIQPILYMFIGFLIVSMYLAVLLPMFHLLEGF</sequence>
<dbReference type="PRINTS" id="PR00812">
    <property type="entry name" value="BCTERIALGSPF"/>
</dbReference>
<reference evidence="9 10" key="1">
    <citation type="journal article" date="2020" name="G3 (Bethesda)">
        <title>Whole Genome Sequencing and Comparative Genomics of Two Nematicidal Bacillus Strains Reveals a Wide Range of Possible Virulence Factors.</title>
        <authorList>
            <person name="Susic N."/>
            <person name="Janezic S."/>
            <person name="Rupnik M."/>
            <person name="Geric Stare B."/>
        </authorList>
    </citation>
    <scope>NUCLEOTIDE SEQUENCE [LARGE SCALE GENOMIC DNA]</scope>
    <source>
        <strain evidence="9 10">I-1582</strain>
    </source>
</reference>
<dbReference type="AlphaFoldDB" id="A0A380XXD7"/>
<dbReference type="PANTHER" id="PTHR30012">
    <property type="entry name" value="GENERAL SECRETION PATHWAY PROTEIN"/>
    <property type="match status" value="1"/>
</dbReference>
<evidence type="ECO:0000256" key="4">
    <source>
        <dbReference type="ARBA" id="ARBA00022692"/>
    </source>
</evidence>
<evidence type="ECO:0000313" key="9">
    <source>
        <dbReference type="EMBL" id="KAF0822439.1"/>
    </source>
</evidence>
<dbReference type="Proteomes" id="UP000465778">
    <property type="component" value="Unassembled WGS sequence"/>
</dbReference>
<dbReference type="InterPro" id="IPR047692">
    <property type="entry name" value="T4P_ComGB"/>
</dbReference>
<evidence type="ECO:0000256" key="6">
    <source>
        <dbReference type="ARBA" id="ARBA00023136"/>
    </source>
</evidence>
<comment type="similarity">
    <text evidence="2">Belongs to the GSP F family.</text>
</comment>
<evidence type="ECO:0000259" key="8">
    <source>
        <dbReference type="Pfam" id="PF00482"/>
    </source>
</evidence>
<evidence type="ECO:0000256" key="7">
    <source>
        <dbReference type="SAM" id="Phobius"/>
    </source>
</evidence>
<dbReference type="InterPro" id="IPR018076">
    <property type="entry name" value="T2SS_GspF_dom"/>
</dbReference>
<feature type="transmembrane region" description="Helical" evidence="7">
    <location>
        <begin position="155"/>
        <end position="183"/>
    </location>
</feature>
<dbReference type="Gene3D" id="1.20.81.30">
    <property type="entry name" value="Type II secretion system (T2SS), domain F"/>
    <property type="match status" value="2"/>
</dbReference>
<protein>
    <recommendedName>
        <fullName evidence="8">Type II secretion system protein GspF domain-containing protein</fullName>
    </recommendedName>
</protein>
<dbReference type="EMBL" id="VDEM01000057">
    <property type="protein sequence ID" value="KAF0822439.1"/>
    <property type="molecule type" value="Genomic_DNA"/>
</dbReference>
<comment type="caution">
    <text evidence="9">The sequence shown here is derived from an EMBL/GenBank/DDBJ whole genome shotgun (WGS) entry which is preliminary data.</text>
</comment>
<evidence type="ECO:0000256" key="3">
    <source>
        <dbReference type="ARBA" id="ARBA00022475"/>
    </source>
</evidence>
<gene>
    <name evidence="9" type="ORF">KIS1582_3796</name>
</gene>
<dbReference type="InterPro" id="IPR003004">
    <property type="entry name" value="GspF/PilC"/>
</dbReference>
<evidence type="ECO:0000256" key="5">
    <source>
        <dbReference type="ARBA" id="ARBA00022989"/>
    </source>
</evidence>
<feature type="domain" description="Type II secretion system protein GspF" evidence="8">
    <location>
        <begin position="215"/>
        <end position="337"/>
    </location>
</feature>
<evidence type="ECO:0000256" key="1">
    <source>
        <dbReference type="ARBA" id="ARBA00004651"/>
    </source>
</evidence>
<keyword evidence="3" id="KW-1003">Cell membrane</keyword>
<proteinExistence type="inferred from homology"/>
<keyword evidence="5 7" id="KW-1133">Transmembrane helix</keyword>
<comment type="subcellular location">
    <subcellularLocation>
        <location evidence="1">Cell membrane</location>
        <topology evidence="1">Multi-pass membrane protein</topology>
    </subcellularLocation>
</comment>
<evidence type="ECO:0000256" key="2">
    <source>
        <dbReference type="ARBA" id="ARBA00005745"/>
    </source>
</evidence>
<feature type="transmembrane region" description="Helical" evidence="7">
    <location>
        <begin position="112"/>
        <end position="135"/>
    </location>
</feature>
<feature type="domain" description="Type II secretion system protein GspF" evidence="8">
    <location>
        <begin position="16"/>
        <end position="130"/>
    </location>
</feature>
<dbReference type="Pfam" id="PF00482">
    <property type="entry name" value="T2SSF"/>
    <property type="match status" value="2"/>
</dbReference>
<evidence type="ECO:0000313" key="10">
    <source>
        <dbReference type="Proteomes" id="UP000465778"/>
    </source>
</evidence>
<keyword evidence="6 7" id="KW-0472">Membrane</keyword>
<accession>A0A380XXD7</accession>
<name>A0A380XXD7_CYTFI</name>
<dbReference type="GO" id="GO:0005886">
    <property type="term" value="C:plasma membrane"/>
    <property type="evidence" value="ECO:0007669"/>
    <property type="project" value="UniProtKB-SubCell"/>
</dbReference>